<feature type="region of interest" description="Disordered" evidence="1">
    <location>
        <begin position="358"/>
        <end position="436"/>
    </location>
</feature>
<organism evidence="3 4">
    <name type="scientific">Hyaloscypha hepaticicola</name>
    <dbReference type="NCBI Taxonomy" id="2082293"/>
    <lineage>
        <taxon>Eukaryota</taxon>
        <taxon>Fungi</taxon>
        <taxon>Dikarya</taxon>
        <taxon>Ascomycota</taxon>
        <taxon>Pezizomycotina</taxon>
        <taxon>Leotiomycetes</taxon>
        <taxon>Helotiales</taxon>
        <taxon>Hyaloscyphaceae</taxon>
        <taxon>Hyaloscypha</taxon>
    </lineage>
</organism>
<feature type="compositionally biased region" description="Polar residues" evidence="1">
    <location>
        <begin position="384"/>
        <end position="393"/>
    </location>
</feature>
<feature type="transmembrane region" description="Helical" evidence="2">
    <location>
        <begin position="483"/>
        <end position="501"/>
    </location>
</feature>
<evidence type="ECO:0000313" key="4">
    <source>
        <dbReference type="Proteomes" id="UP000235672"/>
    </source>
</evidence>
<sequence length="515" mass="57416">MFYSVVQNEFNEHLDYMNLDSETNSVPPVQNNKDTSEYCPFEFRSGSSPPRSHPQQISHVTHDIQAGSKRSNVSQFEDMPMEDYDQMADYSTIPTLINPEHVGETGAQFRTVGGSDDEHYLRINHEPYLLDNYRLPILDVLAEIKETLPVDHRQERKKREQHGYKSMNWEEVLHRAYVAVQAFLDARFEKPHANDFNTQGGECVGVINELSDTLTLNPEEKTNSTRATEEIGNQHELTTDSDNGSSSEQQVQRKLFLIIDKSGKASLKTNDPTVFSRLSRIIDLKRSAGTELNPYNKRRCTAYQLGMSGAVARQAIRFLISEDASHSKMEYPYTYLALNGDAAGANHRVSAIAATSSTLVTSRNQASHATSRGHRRNTAGGLPSKTSTHSAGSSYLGDKAGPNGKQVHGAENTGENSPADFKSKHSPPTSNAKDPAFIKQVIPTAAQSKRNYPAPIEDSGSKTTAGKHHTRSGTSFLEFAFDLYMFIVTLLSYGLIAYVFYKLNLHLILFRTNEE</sequence>
<keyword evidence="2" id="KW-0472">Membrane</keyword>
<feature type="region of interest" description="Disordered" evidence="1">
    <location>
        <begin position="448"/>
        <end position="469"/>
    </location>
</feature>
<accession>A0A2J6Q4R5</accession>
<evidence type="ECO:0000256" key="2">
    <source>
        <dbReference type="SAM" id="Phobius"/>
    </source>
</evidence>
<reference evidence="3 4" key="1">
    <citation type="submission" date="2016-05" db="EMBL/GenBank/DDBJ databases">
        <title>A degradative enzymes factory behind the ericoid mycorrhizal symbiosis.</title>
        <authorList>
            <consortium name="DOE Joint Genome Institute"/>
            <person name="Martino E."/>
            <person name="Morin E."/>
            <person name="Grelet G."/>
            <person name="Kuo A."/>
            <person name="Kohler A."/>
            <person name="Daghino S."/>
            <person name="Barry K."/>
            <person name="Choi C."/>
            <person name="Cichocki N."/>
            <person name="Clum A."/>
            <person name="Copeland A."/>
            <person name="Hainaut M."/>
            <person name="Haridas S."/>
            <person name="Labutti K."/>
            <person name="Lindquist E."/>
            <person name="Lipzen A."/>
            <person name="Khouja H.-R."/>
            <person name="Murat C."/>
            <person name="Ohm R."/>
            <person name="Olson A."/>
            <person name="Spatafora J."/>
            <person name="Veneault-Fourrey C."/>
            <person name="Henrissat B."/>
            <person name="Grigoriev I."/>
            <person name="Martin F."/>
            <person name="Perotto S."/>
        </authorList>
    </citation>
    <scope>NUCLEOTIDE SEQUENCE [LARGE SCALE GENOMIC DNA]</scope>
    <source>
        <strain evidence="3 4">UAMH 7357</strain>
    </source>
</reference>
<dbReference type="AlphaFoldDB" id="A0A2J6Q4R5"/>
<dbReference type="EMBL" id="KZ613482">
    <property type="protein sequence ID" value="PMD21272.1"/>
    <property type="molecule type" value="Genomic_DNA"/>
</dbReference>
<gene>
    <name evidence="3" type="ORF">NA56DRAFT_703962</name>
</gene>
<protein>
    <submittedName>
        <fullName evidence="3">Uncharacterized protein</fullName>
    </submittedName>
</protein>
<keyword evidence="2" id="KW-0812">Transmembrane</keyword>
<proteinExistence type="predicted"/>
<feature type="compositionally biased region" description="Polar residues" evidence="1">
    <location>
        <begin position="358"/>
        <end position="370"/>
    </location>
</feature>
<keyword evidence="2" id="KW-1133">Transmembrane helix</keyword>
<dbReference type="Proteomes" id="UP000235672">
    <property type="component" value="Unassembled WGS sequence"/>
</dbReference>
<name>A0A2J6Q4R5_9HELO</name>
<keyword evidence="4" id="KW-1185">Reference proteome</keyword>
<feature type="compositionally biased region" description="Basic and acidic residues" evidence="1">
    <location>
        <begin position="218"/>
        <end position="233"/>
    </location>
</feature>
<evidence type="ECO:0000256" key="1">
    <source>
        <dbReference type="SAM" id="MobiDB-lite"/>
    </source>
</evidence>
<feature type="compositionally biased region" description="Polar residues" evidence="1">
    <location>
        <begin position="45"/>
        <end position="59"/>
    </location>
</feature>
<feature type="region of interest" description="Disordered" evidence="1">
    <location>
        <begin position="43"/>
        <end position="71"/>
    </location>
</feature>
<feature type="region of interest" description="Disordered" evidence="1">
    <location>
        <begin position="216"/>
        <end position="247"/>
    </location>
</feature>
<evidence type="ECO:0000313" key="3">
    <source>
        <dbReference type="EMBL" id="PMD21272.1"/>
    </source>
</evidence>